<evidence type="ECO:0000256" key="6">
    <source>
        <dbReference type="SAM" id="Phobius"/>
    </source>
</evidence>
<dbReference type="RefSeq" id="WP_090256200.1">
    <property type="nucleotide sequence ID" value="NZ_FMTL01000010.1"/>
</dbReference>
<keyword evidence="2 6" id="KW-0812">Transmembrane</keyword>
<dbReference type="Gene3D" id="3.10.450.230">
    <property type="entry name" value="VirB8 protein"/>
    <property type="match status" value="1"/>
</dbReference>
<dbReference type="CDD" id="cd16424">
    <property type="entry name" value="VirB8"/>
    <property type="match status" value="1"/>
</dbReference>
<sequence>MSQHQEHFDKAKTLENASETGVAAERAMLKKEARRMIEEAANFEKSKSDWRKRLMKASLVIAGISVVLNIVQAAAIAALTPLKTVEPYLLYVDKSVGMAEVWKPLDKSLPTYGEEVDKFFIAEYVNARESYDWGLAQLNYDKVKSFSELNRSVFNEYDNFIKSPKSPLAILADKARVVVDVTSITLDEKTSTATVRFSKTVIGADGKPSITIPKTFWVATLSYEYPNPKLKPEERRLNPLGMKVPSFQLVQEQFRG</sequence>
<dbReference type="AlphaFoldDB" id="A0A1G4U6B7"/>
<feature type="domain" description="Bacterial virulence protein VirB8" evidence="7">
    <location>
        <begin position="43"/>
        <end position="252"/>
    </location>
</feature>
<keyword evidence="9" id="KW-1185">Reference proteome</keyword>
<evidence type="ECO:0000256" key="2">
    <source>
        <dbReference type="ARBA" id="ARBA00022692"/>
    </source>
</evidence>
<dbReference type="InterPro" id="IPR026264">
    <property type="entry name" value="VirB8/PtlE"/>
</dbReference>
<proteinExistence type="predicted"/>
<evidence type="ECO:0000256" key="1">
    <source>
        <dbReference type="ARBA" id="ARBA00004167"/>
    </source>
</evidence>
<protein>
    <submittedName>
        <fullName evidence="8">Type IV secretion system protein VirB8</fullName>
    </submittedName>
</protein>
<comment type="subcellular location">
    <subcellularLocation>
        <location evidence="1">Membrane</location>
        <topology evidence="1">Single-pass membrane protein</topology>
    </subcellularLocation>
</comment>
<comment type="caution">
    <text evidence="8">The sequence shown here is derived from an EMBL/GenBank/DDBJ whole genome shotgun (WGS) entry which is preliminary data.</text>
</comment>
<dbReference type="OrthoDB" id="7366154at2"/>
<dbReference type="InterPro" id="IPR032710">
    <property type="entry name" value="NTF2-like_dom_sf"/>
</dbReference>
<dbReference type="GO" id="GO:0030255">
    <property type="term" value="P:protein secretion by the type IV secretion system"/>
    <property type="evidence" value="ECO:0007669"/>
    <property type="project" value="InterPro"/>
</dbReference>
<gene>
    <name evidence="8" type="ORF">SAMN05216370_0010</name>
</gene>
<name>A0A1G4U6B7_9PSED</name>
<dbReference type="GO" id="GO:0016020">
    <property type="term" value="C:membrane"/>
    <property type="evidence" value="ECO:0007669"/>
    <property type="project" value="UniProtKB-SubCell"/>
</dbReference>
<dbReference type="Proteomes" id="UP000242418">
    <property type="component" value="Unassembled WGS sequence"/>
</dbReference>
<evidence type="ECO:0000256" key="4">
    <source>
        <dbReference type="ARBA" id="ARBA00023136"/>
    </source>
</evidence>
<accession>A0A1G4U6B7</accession>
<evidence type="ECO:0000313" key="8">
    <source>
        <dbReference type="EMBL" id="SCW89196.1"/>
    </source>
</evidence>
<evidence type="ECO:0000313" key="9">
    <source>
        <dbReference type="Proteomes" id="UP000242418"/>
    </source>
</evidence>
<feature type="compositionally biased region" description="Basic and acidic residues" evidence="5">
    <location>
        <begin position="1"/>
        <end position="13"/>
    </location>
</feature>
<keyword evidence="4 6" id="KW-0472">Membrane</keyword>
<organism evidence="8 9">
    <name type="scientific">Pseudomonas peli</name>
    <dbReference type="NCBI Taxonomy" id="592361"/>
    <lineage>
        <taxon>Bacteria</taxon>
        <taxon>Pseudomonadati</taxon>
        <taxon>Pseudomonadota</taxon>
        <taxon>Gammaproteobacteria</taxon>
        <taxon>Pseudomonadales</taxon>
        <taxon>Pseudomonadaceae</taxon>
        <taxon>Pseudomonas</taxon>
    </lineage>
</organism>
<dbReference type="SUPFAM" id="SSF54427">
    <property type="entry name" value="NTF2-like"/>
    <property type="match status" value="1"/>
</dbReference>
<reference evidence="8 9" key="1">
    <citation type="submission" date="2016-10" db="EMBL/GenBank/DDBJ databases">
        <authorList>
            <person name="Varghese N."/>
            <person name="Submissions S."/>
        </authorList>
    </citation>
    <scope>NUCLEOTIDE SEQUENCE [LARGE SCALE GENOMIC DNA]</scope>
    <source>
        <strain evidence="8 9">DSM 17833</strain>
    </source>
</reference>
<feature type="transmembrane region" description="Helical" evidence="6">
    <location>
        <begin position="57"/>
        <end position="79"/>
    </location>
</feature>
<evidence type="ECO:0000256" key="3">
    <source>
        <dbReference type="ARBA" id="ARBA00022989"/>
    </source>
</evidence>
<dbReference type="PIRSF" id="PIRSF003299">
    <property type="entry name" value="VirB8_PtlE"/>
    <property type="match status" value="1"/>
</dbReference>
<dbReference type="InterPro" id="IPR007430">
    <property type="entry name" value="VirB8"/>
</dbReference>
<feature type="region of interest" description="Disordered" evidence="5">
    <location>
        <begin position="1"/>
        <end position="20"/>
    </location>
</feature>
<dbReference type="EMBL" id="FMTL01000010">
    <property type="protein sequence ID" value="SCW89196.1"/>
    <property type="molecule type" value="Genomic_DNA"/>
</dbReference>
<dbReference type="Pfam" id="PF04335">
    <property type="entry name" value="VirB8"/>
    <property type="match status" value="1"/>
</dbReference>
<evidence type="ECO:0000256" key="5">
    <source>
        <dbReference type="SAM" id="MobiDB-lite"/>
    </source>
</evidence>
<evidence type="ECO:0000259" key="7">
    <source>
        <dbReference type="Pfam" id="PF04335"/>
    </source>
</evidence>
<keyword evidence="3 6" id="KW-1133">Transmembrane helix</keyword>